<evidence type="ECO:0000256" key="2">
    <source>
        <dbReference type="ARBA" id="ARBA00022703"/>
    </source>
</evidence>
<dbReference type="InterPro" id="IPR008974">
    <property type="entry name" value="TRAF-like"/>
</dbReference>
<dbReference type="Proteomes" id="UP000677228">
    <property type="component" value="Unassembled WGS sequence"/>
</dbReference>
<evidence type="ECO:0000313" key="7">
    <source>
        <dbReference type="EMBL" id="CAF1371541.1"/>
    </source>
</evidence>
<comment type="caution">
    <text evidence="6">The sequence shown here is derived from an EMBL/GenBank/DDBJ whole genome shotgun (WGS) entry which is preliminary data.</text>
</comment>
<dbReference type="Gene3D" id="2.60.210.10">
    <property type="entry name" value="Apoptosis, Tumor Necrosis Factor Receptor Associated Protein 2, Chain A"/>
    <property type="match status" value="1"/>
</dbReference>
<keyword evidence="1" id="KW-1017">Isopeptide bond</keyword>
<evidence type="ECO:0000256" key="1">
    <source>
        <dbReference type="ARBA" id="ARBA00022499"/>
    </source>
</evidence>
<protein>
    <recommendedName>
        <fullName evidence="5">MATH domain-containing protein</fullName>
    </recommendedName>
</protein>
<dbReference type="Proteomes" id="UP000681722">
    <property type="component" value="Unassembled WGS sequence"/>
</dbReference>
<evidence type="ECO:0000313" key="10">
    <source>
        <dbReference type="Proteomes" id="UP000663829"/>
    </source>
</evidence>
<accession>A0A815APW8</accession>
<dbReference type="GO" id="GO:0043122">
    <property type="term" value="P:regulation of canonical NF-kappaB signal transduction"/>
    <property type="evidence" value="ECO:0007669"/>
    <property type="project" value="TreeGrafter"/>
</dbReference>
<feature type="domain" description="MATH" evidence="5">
    <location>
        <begin position="84"/>
        <end position="231"/>
    </location>
</feature>
<dbReference type="Pfam" id="PF21355">
    <property type="entry name" value="TRAF-mep_MATH"/>
    <property type="match status" value="1"/>
</dbReference>
<evidence type="ECO:0000313" key="9">
    <source>
        <dbReference type="EMBL" id="CAF4180732.1"/>
    </source>
</evidence>
<dbReference type="FunFam" id="2.60.210.10:FF:000001">
    <property type="entry name" value="TNF receptor-associated factor"/>
    <property type="match status" value="1"/>
</dbReference>
<evidence type="ECO:0000313" key="6">
    <source>
        <dbReference type="EMBL" id="CAF1262626.1"/>
    </source>
</evidence>
<dbReference type="CDD" id="cd00270">
    <property type="entry name" value="MATH_TRAF_C"/>
    <property type="match status" value="1"/>
</dbReference>
<keyword evidence="3" id="KW-0832">Ubl conjugation</keyword>
<dbReference type="AlphaFoldDB" id="A0A815APW8"/>
<dbReference type="GO" id="GO:0006915">
    <property type="term" value="P:apoptotic process"/>
    <property type="evidence" value="ECO:0007669"/>
    <property type="project" value="UniProtKB-KW"/>
</dbReference>
<keyword evidence="10" id="KW-1185">Reference proteome</keyword>
<sequence>MEELYRTLSMSIDGIEQLRNECIQMDAELVKSNDTLSKCQQELNELKIVAHENESLMNNMQLNQELLQQQVGDVKDSLQSTSYNGTYLWVVEDVRNLIDAAQSERQISVYSPPFYSSRNGYKMCMRLYLNGDGNARRTHLSLFVVVMRGEYDAVLKWPFSYKITFCLFDQSGQQRHIIDSFRPNVKSNSFEQPQTQMNIASGIPKFFPLSMLQQDENSYVKNDTIFIQCIVDFNDMPKTVLPYRLSLNPGLPEHVQQSMIKAEIIRRQHPDVPVDKKEG</sequence>
<keyword evidence="2" id="KW-0053">Apoptosis</keyword>
<dbReference type="Proteomes" id="UP000663829">
    <property type="component" value="Unassembled WGS sequence"/>
</dbReference>
<gene>
    <name evidence="6" type="ORF">GPM918_LOCUS26683</name>
    <name evidence="7" type="ORF">OVA965_LOCUS31696</name>
    <name evidence="8" type="ORF">SRO942_LOCUS26884</name>
    <name evidence="9" type="ORF">TMI583_LOCUS32536</name>
</gene>
<evidence type="ECO:0000256" key="4">
    <source>
        <dbReference type="ARBA" id="ARBA00023054"/>
    </source>
</evidence>
<dbReference type="SUPFAM" id="SSF49599">
    <property type="entry name" value="TRAF domain-like"/>
    <property type="match status" value="1"/>
</dbReference>
<dbReference type="GO" id="GO:0005164">
    <property type="term" value="F:tumor necrosis factor receptor binding"/>
    <property type="evidence" value="ECO:0007669"/>
    <property type="project" value="TreeGrafter"/>
</dbReference>
<dbReference type="SMART" id="SM00061">
    <property type="entry name" value="MATH"/>
    <property type="match status" value="1"/>
</dbReference>
<dbReference type="EMBL" id="CAJOBA010045738">
    <property type="protein sequence ID" value="CAF4180732.1"/>
    <property type="molecule type" value="Genomic_DNA"/>
</dbReference>
<dbReference type="Proteomes" id="UP000682733">
    <property type="component" value="Unassembled WGS sequence"/>
</dbReference>
<dbReference type="OrthoDB" id="6499288at2759"/>
<dbReference type="PANTHER" id="PTHR10131:SF138">
    <property type="entry name" value="RE66324P"/>
    <property type="match status" value="1"/>
</dbReference>
<evidence type="ECO:0000313" key="8">
    <source>
        <dbReference type="EMBL" id="CAF4041948.1"/>
    </source>
</evidence>
<dbReference type="EMBL" id="CAJOBC010019460">
    <property type="protein sequence ID" value="CAF4041948.1"/>
    <property type="molecule type" value="Genomic_DNA"/>
</dbReference>
<dbReference type="EMBL" id="CAJNOQ010010853">
    <property type="protein sequence ID" value="CAF1262626.1"/>
    <property type="molecule type" value="Genomic_DNA"/>
</dbReference>
<reference evidence="6" key="1">
    <citation type="submission" date="2021-02" db="EMBL/GenBank/DDBJ databases">
        <authorList>
            <person name="Nowell W R."/>
        </authorList>
    </citation>
    <scope>NUCLEOTIDE SEQUENCE</scope>
</reference>
<evidence type="ECO:0000259" key="5">
    <source>
        <dbReference type="PROSITE" id="PS50144"/>
    </source>
</evidence>
<dbReference type="InterPro" id="IPR049342">
    <property type="entry name" value="TRAF1-6_MATH_dom"/>
</dbReference>
<proteinExistence type="predicted"/>
<dbReference type="GO" id="GO:0009898">
    <property type="term" value="C:cytoplasmic side of plasma membrane"/>
    <property type="evidence" value="ECO:0007669"/>
    <property type="project" value="TreeGrafter"/>
</dbReference>
<dbReference type="PROSITE" id="PS50144">
    <property type="entry name" value="MATH"/>
    <property type="match status" value="1"/>
</dbReference>
<dbReference type="EMBL" id="CAJNOK010024064">
    <property type="protein sequence ID" value="CAF1371541.1"/>
    <property type="molecule type" value="Genomic_DNA"/>
</dbReference>
<name>A0A815APW8_9BILA</name>
<evidence type="ECO:0000256" key="3">
    <source>
        <dbReference type="ARBA" id="ARBA00022843"/>
    </source>
</evidence>
<keyword evidence="4" id="KW-0175">Coiled coil</keyword>
<dbReference type="PANTHER" id="PTHR10131">
    <property type="entry name" value="TNF RECEPTOR ASSOCIATED FACTOR"/>
    <property type="match status" value="1"/>
</dbReference>
<dbReference type="InterPro" id="IPR002083">
    <property type="entry name" value="MATH/TRAF_dom"/>
</dbReference>
<organism evidence="6 10">
    <name type="scientific">Didymodactylos carnosus</name>
    <dbReference type="NCBI Taxonomy" id="1234261"/>
    <lineage>
        <taxon>Eukaryota</taxon>
        <taxon>Metazoa</taxon>
        <taxon>Spiralia</taxon>
        <taxon>Gnathifera</taxon>
        <taxon>Rotifera</taxon>
        <taxon>Eurotatoria</taxon>
        <taxon>Bdelloidea</taxon>
        <taxon>Philodinida</taxon>
        <taxon>Philodinidae</taxon>
        <taxon>Didymodactylos</taxon>
    </lineage>
</organism>